<dbReference type="InterPro" id="IPR036286">
    <property type="entry name" value="LexA/Signal_pep-like_sf"/>
</dbReference>
<comment type="catalytic activity">
    <reaction evidence="1 6">
        <text>Cleavage of hydrophobic, N-terminal signal or leader sequences from secreted and periplasmic proteins.</text>
        <dbReference type="EC" id="3.4.21.89"/>
    </reaction>
</comment>
<keyword evidence="6" id="KW-0472">Membrane</keyword>
<accession>A0A1G1ZQP7</accession>
<evidence type="ECO:0000313" key="9">
    <source>
        <dbReference type="Proteomes" id="UP000177690"/>
    </source>
</evidence>
<gene>
    <name evidence="8" type="ORF">A3I24_04085</name>
</gene>
<dbReference type="SUPFAM" id="SSF51306">
    <property type="entry name" value="LexA/Signal peptidase"/>
    <property type="match status" value="1"/>
</dbReference>
<sequence>MKNFWLAAREIIEVVVIALVTVFIIRSFLVQPFLVNGASMEPNFEDGNYLLVDEISYRFAAPRRGEVVVFRYPNDRSVFFIKRLVGLPGERLVIRDGKIYIEGKELSEEYLGPTPHTEGKISVNLGKDEYFVLGDNRSYSFDSRNWGPIQREDIIGVARIRVFPFNAMNVFSYE</sequence>
<dbReference type="GO" id="GO:0016020">
    <property type="term" value="C:membrane"/>
    <property type="evidence" value="ECO:0007669"/>
    <property type="project" value="UniProtKB-SubCell"/>
</dbReference>
<evidence type="ECO:0000256" key="3">
    <source>
        <dbReference type="ARBA" id="ARBA00013208"/>
    </source>
</evidence>
<organism evidence="8 9">
    <name type="scientific">Candidatus Harrisonbacteria bacterium RIFCSPLOWO2_02_FULL_41_13b</name>
    <dbReference type="NCBI Taxonomy" id="1798409"/>
    <lineage>
        <taxon>Bacteria</taxon>
        <taxon>Candidatus Harrisoniibacteriota</taxon>
    </lineage>
</organism>
<dbReference type="GO" id="GO:0004252">
    <property type="term" value="F:serine-type endopeptidase activity"/>
    <property type="evidence" value="ECO:0007669"/>
    <property type="project" value="InterPro"/>
</dbReference>
<evidence type="ECO:0000313" key="8">
    <source>
        <dbReference type="EMBL" id="OGY66841.1"/>
    </source>
</evidence>
<keyword evidence="6" id="KW-0812">Transmembrane</keyword>
<dbReference type="InterPro" id="IPR019533">
    <property type="entry name" value="Peptidase_S26"/>
</dbReference>
<evidence type="ECO:0000259" key="7">
    <source>
        <dbReference type="Pfam" id="PF10502"/>
    </source>
</evidence>
<evidence type="ECO:0000256" key="5">
    <source>
        <dbReference type="PIRSR" id="PIRSR600223-1"/>
    </source>
</evidence>
<evidence type="ECO:0000256" key="6">
    <source>
        <dbReference type="RuleBase" id="RU362042"/>
    </source>
</evidence>
<comment type="similarity">
    <text evidence="2 6">Belongs to the peptidase S26 family.</text>
</comment>
<dbReference type="CDD" id="cd06530">
    <property type="entry name" value="S26_SPase_I"/>
    <property type="match status" value="1"/>
</dbReference>
<dbReference type="PANTHER" id="PTHR43390:SF1">
    <property type="entry name" value="CHLOROPLAST PROCESSING PEPTIDASE"/>
    <property type="match status" value="1"/>
</dbReference>
<dbReference type="PROSITE" id="PS00761">
    <property type="entry name" value="SPASE_I_3"/>
    <property type="match status" value="1"/>
</dbReference>
<comment type="caution">
    <text evidence="8">The sequence shown here is derived from an EMBL/GenBank/DDBJ whole genome shotgun (WGS) entry which is preliminary data.</text>
</comment>
<dbReference type="PRINTS" id="PR00727">
    <property type="entry name" value="LEADERPTASE"/>
</dbReference>
<dbReference type="Pfam" id="PF10502">
    <property type="entry name" value="Peptidase_S26"/>
    <property type="match status" value="1"/>
</dbReference>
<evidence type="ECO:0000256" key="1">
    <source>
        <dbReference type="ARBA" id="ARBA00000677"/>
    </source>
</evidence>
<keyword evidence="6" id="KW-0645">Protease</keyword>
<feature type="domain" description="Peptidase S26" evidence="7">
    <location>
        <begin position="9"/>
        <end position="162"/>
    </location>
</feature>
<keyword evidence="6" id="KW-1133">Transmembrane helix</keyword>
<feature type="active site" evidence="5">
    <location>
        <position position="39"/>
    </location>
</feature>
<evidence type="ECO:0000256" key="2">
    <source>
        <dbReference type="ARBA" id="ARBA00009370"/>
    </source>
</evidence>
<dbReference type="NCBIfam" id="TIGR02227">
    <property type="entry name" value="sigpep_I_bact"/>
    <property type="match status" value="1"/>
</dbReference>
<comment type="subcellular location">
    <subcellularLocation>
        <location evidence="6">Membrane</location>
        <topology evidence="6">Single-pass type II membrane protein</topology>
    </subcellularLocation>
</comment>
<name>A0A1G1ZQP7_9BACT</name>
<dbReference type="PROSITE" id="PS00760">
    <property type="entry name" value="SPASE_I_2"/>
    <property type="match status" value="1"/>
</dbReference>
<dbReference type="InterPro" id="IPR000223">
    <property type="entry name" value="Pept_S26A_signal_pept_1"/>
</dbReference>
<proteinExistence type="inferred from homology"/>
<feature type="active site" evidence="5">
    <location>
        <position position="82"/>
    </location>
</feature>
<dbReference type="EMBL" id="MHJL01000034">
    <property type="protein sequence ID" value="OGY66841.1"/>
    <property type="molecule type" value="Genomic_DNA"/>
</dbReference>
<protein>
    <recommendedName>
        <fullName evidence="3 6">Signal peptidase I</fullName>
        <ecNumber evidence="3 6">3.4.21.89</ecNumber>
    </recommendedName>
</protein>
<reference evidence="8 9" key="1">
    <citation type="journal article" date="2016" name="Nat. Commun.">
        <title>Thousands of microbial genomes shed light on interconnected biogeochemical processes in an aquifer system.</title>
        <authorList>
            <person name="Anantharaman K."/>
            <person name="Brown C.T."/>
            <person name="Hug L.A."/>
            <person name="Sharon I."/>
            <person name="Castelle C.J."/>
            <person name="Probst A.J."/>
            <person name="Thomas B.C."/>
            <person name="Singh A."/>
            <person name="Wilkins M.J."/>
            <person name="Karaoz U."/>
            <person name="Brodie E.L."/>
            <person name="Williams K.H."/>
            <person name="Hubbard S.S."/>
            <person name="Banfield J.F."/>
        </authorList>
    </citation>
    <scope>NUCLEOTIDE SEQUENCE [LARGE SCALE GENOMIC DNA]</scope>
</reference>
<dbReference type="EC" id="3.4.21.89" evidence="3 6"/>
<dbReference type="PANTHER" id="PTHR43390">
    <property type="entry name" value="SIGNAL PEPTIDASE I"/>
    <property type="match status" value="1"/>
</dbReference>
<dbReference type="Gene3D" id="2.10.109.10">
    <property type="entry name" value="Umud Fragment, subunit A"/>
    <property type="match status" value="1"/>
</dbReference>
<dbReference type="AlphaFoldDB" id="A0A1G1ZQP7"/>
<dbReference type="Proteomes" id="UP000177690">
    <property type="component" value="Unassembled WGS sequence"/>
</dbReference>
<dbReference type="InterPro" id="IPR019758">
    <property type="entry name" value="Pept_S26A_signal_pept_1_CS"/>
</dbReference>
<dbReference type="GO" id="GO:0009003">
    <property type="term" value="F:signal peptidase activity"/>
    <property type="evidence" value="ECO:0007669"/>
    <property type="project" value="UniProtKB-EC"/>
</dbReference>
<dbReference type="GO" id="GO:0006465">
    <property type="term" value="P:signal peptide processing"/>
    <property type="evidence" value="ECO:0007669"/>
    <property type="project" value="InterPro"/>
</dbReference>
<feature type="transmembrane region" description="Helical" evidence="6">
    <location>
        <begin position="12"/>
        <end position="34"/>
    </location>
</feature>
<keyword evidence="4 6" id="KW-0378">Hydrolase</keyword>
<dbReference type="STRING" id="1798409.A3I24_04085"/>
<evidence type="ECO:0000256" key="4">
    <source>
        <dbReference type="ARBA" id="ARBA00022801"/>
    </source>
</evidence>
<dbReference type="InterPro" id="IPR019757">
    <property type="entry name" value="Pept_S26A_signal_pept_1_Lys-AS"/>
</dbReference>